<evidence type="ECO:0000313" key="2">
    <source>
        <dbReference type="Proteomes" id="UP000316759"/>
    </source>
</evidence>
<accession>A0A504YGU4</accession>
<name>A0A504YGU4_FASGI</name>
<evidence type="ECO:0000313" key="1">
    <source>
        <dbReference type="EMBL" id="TPP60962.1"/>
    </source>
</evidence>
<reference evidence="1 2" key="1">
    <citation type="submission" date="2019-04" db="EMBL/GenBank/DDBJ databases">
        <title>Annotation for the trematode Fasciola gigantica.</title>
        <authorList>
            <person name="Choi Y.-J."/>
        </authorList>
    </citation>
    <scope>NUCLEOTIDE SEQUENCE [LARGE SCALE GENOMIC DNA]</scope>
    <source>
        <strain evidence="1">Uganda_cow_1</strain>
    </source>
</reference>
<dbReference type="EMBL" id="SUNJ01008760">
    <property type="protein sequence ID" value="TPP60962.1"/>
    <property type="molecule type" value="Genomic_DNA"/>
</dbReference>
<keyword evidence="2" id="KW-1185">Reference proteome</keyword>
<dbReference type="Proteomes" id="UP000316759">
    <property type="component" value="Unassembled WGS sequence"/>
</dbReference>
<gene>
    <name evidence="1" type="ORF">FGIG_11391</name>
</gene>
<comment type="caution">
    <text evidence="1">The sequence shown here is derived from an EMBL/GenBank/DDBJ whole genome shotgun (WGS) entry which is preliminary data.</text>
</comment>
<organism evidence="1 2">
    <name type="scientific">Fasciola gigantica</name>
    <name type="common">Giant liver fluke</name>
    <dbReference type="NCBI Taxonomy" id="46835"/>
    <lineage>
        <taxon>Eukaryota</taxon>
        <taxon>Metazoa</taxon>
        <taxon>Spiralia</taxon>
        <taxon>Lophotrochozoa</taxon>
        <taxon>Platyhelminthes</taxon>
        <taxon>Trematoda</taxon>
        <taxon>Digenea</taxon>
        <taxon>Plagiorchiida</taxon>
        <taxon>Echinostomata</taxon>
        <taxon>Echinostomatoidea</taxon>
        <taxon>Fasciolidae</taxon>
        <taxon>Fasciola</taxon>
    </lineage>
</organism>
<dbReference type="AlphaFoldDB" id="A0A504YGU4"/>
<protein>
    <submittedName>
        <fullName evidence="1">Uncharacterized protein</fullName>
    </submittedName>
</protein>
<sequence length="122" mass="13858">MFTSTYIGWANYCLCQSDLFPLDVDSPLVLLHFLVCPHGLTFVLCTCASPPLPLRQVFYHCQQHSRYGSSTLCDLLIPRLHFSRFLSFIKAFQSLVIVVHHAQPRLTPSRIASCRSPLSHPE</sequence>
<proteinExistence type="predicted"/>